<feature type="transmembrane region" description="Helical" evidence="13">
    <location>
        <begin position="143"/>
        <end position="168"/>
    </location>
</feature>
<dbReference type="GO" id="GO:0005634">
    <property type="term" value="C:nucleus"/>
    <property type="evidence" value="ECO:0007669"/>
    <property type="project" value="UniProtKB-SubCell"/>
</dbReference>
<reference evidence="16" key="1">
    <citation type="submission" date="2025-08" db="UniProtKB">
        <authorList>
            <consortium name="Ensembl"/>
        </authorList>
    </citation>
    <scope>IDENTIFICATION</scope>
</reference>
<evidence type="ECO:0000256" key="5">
    <source>
        <dbReference type="ARBA" id="ARBA00022475"/>
    </source>
</evidence>
<dbReference type="InterPro" id="IPR036364">
    <property type="entry name" value="SEA_dom_sf"/>
</dbReference>
<evidence type="ECO:0000256" key="4">
    <source>
        <dbReference type="ARBA" id="ARBA00014269"/>
    </source>
</evidence>
<keyword evidence="6" id="KW-0963">Cytoplasm</keyword>
<evidence type="ECO:0000256" key="6">
    <source>
        <dbReference type="ARBA" id="ARBA00022490"/>
    </source>
</evidence>
<evidence type="ECO:0000256" key="8">
    <source>
        <dbReference type="ARBA" id="ARBA00022813"/>
    </source>
</evidence>
<keyword evidence="13" id="KW-0472">Membrane</keyword>
<dbReference type="PANTHER" id="PTHR10006">
    <property type="entry name" value="MUCIN-1-RELATED"/>
    <property type="match status" value="1"/>
</dbReference>
<feature type="compositionally biased region" description="Low complexity" evidence="12">
    <location>
        <begin position="27"/>
        <end position="40"/>
    </location>
</feature>
<proteinExistence type="predicted"/>
<evidence type="ECO:0000256" key="9">
    <source>
        <dbReference type="ARBA" id="ARBA00023139"/>
    </source>
</evidence>
<dbReference type="Ensembl" id="ENSPSMT00000038945.1">
    <property type="protein sequence ID" value="ENSPSMP00000033809.1"/>
    <property type="gene ID" value="ENSPSMG00000023268.1"/>
</dbReference>
<evidence type="ECO:0000256" key="14">
    <source>
        <dbReference type="SAM" id="SignalP"/>
    </source>
</evidence>
<evidence type="ECO:0000256" key="11">
    <source>
        <dbReference type="ARBA" id="ARBA00023288"/>
    </source>
</evidence>
<keyword evidence="5" id="KW-1003">Cell membrane</keyword>
<evidence type="ECO:0000313" key="16">
    <source>
        <dbReference type="Ensembl" id="ENSPSMP00000033809.1"/>
    </source>
</evidence>
<keyword evidence="8" id="KW-0068">Autocatalytic cleavage</keyword>
<evidence type="ECO:0000256" key="3">
    <source>
        <dbReference type="ARBA" id="ARBA00004496"/>
    </source>
</evidence>
<evidence type="ECO:0000256" key="12">
    <source>
        <dbReference type="SAM" id="MobiDB-lite"/>
    </source>
</evidence>
<evidence type="ECO:0000256" key="2">
    <source>
        <dbReference type="ARBA" id="ARBA00004247"/>
    </source>
</evidence>
<name>A0A8C9DU69_PROSS</name>
<dbReference type="SMART" id="SM00200">
    <property type="entry name" value="SEA"/>
    <property type="match status" value="1"/>
</dbReference>
<evidence type="ECO:0000259" key="15">
    <source>
        <dbReference type="SMART" id="SM00200"/>
    </source>
</evidence>
<evidence type="ECO:0000313" key="17">
    <source>
        <dbReference type="Proteomes" id="UP000694414"/>
    </source>
</evidence>
<keyword evidence="10" id="KW-0539">Nucleus</keyword>
<feature type="region of interest" description="Disordered" evidence="12">
    <location>
        <begin position="198"/>
        <end position="222"/>
    </location>
</feature>
<keyword evidence="17" id="KW-1185">Reference proteome</keyword>
<dbReference type="AlphaFoldDB" id="A0A8C9DU69"/>
<feature type="signal peptide" evidence="14">
    <location>
        <begin position="1"/>
        <end position="19"/>
    </location>
</feature>
<keyword evidence="13" id="KW-1133">Transmembrane helix</keyword>
<sequence>MTPGIQSSFFLLLLLPVFAAMTIGQSTVSTDSGHTSSSPSRETETLSTQSHTPSSFTERTAFLQIYKEKDFLGISYMEFRPGSVVAESTLAFREGSTSVQDVKNQLLQHLKAAVKYNLNITGISVQSVPIPSSAQCPSGVPGWGIALLVLVCVLVTLAIIYLIALAVCQCRRKNYGQLDIFPSRDAYHPMSEYPTYHTHGRYVPPGSSHRSPYEEVSSGNGGSSLSYTNLAVAATSANL</sequence>
<dbReference type="GO" id="GO:0005737">
    <property type="term" value="C:cytoplasm"/>
    <property type="evidence" value="ECO:0007669"/>
    <property type="project" value="UniProtKB-SubCell"/>
</dbReference>
<accession>A0A8C9DU69</accession>
<keyword evidence="13" id="KW-0812">Transmembrane</keyword>
<evidence type="ECO:0000256" key="13">
    <source>
        <dbReference type="SAM" id="Phobius"/>
    </source>
</evidence>
<comment type="subcellular location">
    <subcellularLocation>
        <location evidence="2">Apical cell membrane</location>
        <topology evidence="2">Single-pass type I membrane protein</topology>
    </subcellularLocation>
    <subcellularLocation>
        <location evidence="3">Cytoplasm</location>
    </subcellularLocation>
    <subcellularLocation>
        <location evidence="1">Nucleus</location>
    </subcellularLocation>
</comment>
<dbReference type="GeneTree" id="ENSGT00710000106874"/>
<feature type="chain" id="PRO_5034753147" description="Mucin-1" evidence="14">
    <location>
        <begin position="20"/>
        <end position="239"/>
    </location>
</feature>
<keyword evidence="14" id="KW-0732">Signal</keyword>
<keyword evidence="7" id="KW-0597">Phosphoprotein</keyword>
<feature type="region of interest" description="Disordered" evidence="12">
    <location>
        <begin position="27"/>
        <end position="53"/>
    </location>
</feature>
<evidence type="ECO:0000256" key="7">
    <source>
        <dbReference type="ARBA" id="ARBA00022553"/>
    </source>
</evidence>
<dbReference type="Proteomes" id="UP000694414">
    <property type="component" value="Unplaced"/>
</dbReference>
<dbReference type="InterPro" id="IPR000082">
    <property type="entry name" value="SEA_dom"/>
</dbReference>
<organism evidence="16 17">
    <name type="scientific">Prolemur simus</name>
    <name type="common">Greater bamboo lemur</name>
    <name type="synonym">Hapalemur simus</name>
    <dbReference type="NCBI Taxonomy" id="1328070"/>
    <lineage>
        <taxon>Eukaryota</taxon>
        <taxon>Metazoa</taxon>
        <taxon>Chordata</taxon>
        <taxon>Craniata</taxon>
        <taxon>Vertebrata</taxon>
        <taxon>Euteleostomi</taxon>
        <taxon>Mammalia</taxon>
        <taxon>Eutheria</taxon>
        <taxon>Euarchontoglires</taxon>
        <taxon>Primates</taxon>
        <taxon>Strepsirrhini</taxon>
        <taxon>Lemuriformes</taxon>
        <taxon>Lemuridae</taxon>
        <taxon>Prolemur</taxon>
    </lineage>
</organism>
<dbReference type="PANTHER" id="PTHR10006:SF19">
    <property type="entry name" value="MUCIN-1"/>
    <property type="match status" value="1"/>
</dbReference>
<protein>
    <recommendedName>
        <fullName evidence="4">Mucin-1</fullName>
    </recommendedName>
</protein>
<keyword evidence="9" id="KW-0564">Palmitate</keyword>
<evidence type="ECO:0000256" key="1">
    <source>
        <dbReference type="ARBA" id="ARBA00004123"/>
    </source>
</evidence>
<dbReference type="GO" id="GO:0016324">
    <property type="term" value="C:apical plasma membrane"/>
    <property type="evidence" value="ECO:0007669"/>
    <property type="project" value="UniProtKB-SubCell"/>
</dbReference>
<keyword evidence="11" id="KW-0449">Lipoprotein</keyword>
<dbReference type="Gene3D" id="6.10.140.600">
    <property type="match status" value="1"/>
</dbReference>
<dbReference type="SUPFAM" id="SSF82671">
    <property type="entry name" value="SEA domain"/>
    <property type="match status" value="1"/>
</dbReference>
<feature type="domain" description="SEA" evidence="15">
    <location>
        <begin position="19"/>
        <end position="138"/>
    </location>
</feature>
<evidence type="ECO:0000256" key="10">
    <source>
        <dbReference type="ARBA" id="ARBA00023242"/>
    </source>
</evidence>
<reference evidence="16" key="2">
    <citation type="submission" date="2025-09" db="UniProtKB">
        <authorList>
            <consortium name="Ensembl"/>
        </authorList>
    </citation>
    <scope>IDENTIFICATION</scope>
</reference>